<dbReference type="CDD" id="cd02522">
    <property type="entry name" value="GT_2_like_a"/>
    <property type="match status" value="1"/>
</dbReference>
<dbReference type="InterPro" id="IPR029044">
    <property type="entry name" value="Nucleotide-diphossugar_trans"/>
</dbReference>
<evidence type="ECO:0000256" key="3">
    <source>
        <dbReference type="ARBA" id="ARBA00022676"/>
    </source>
</evidence>
<organism evidence="7 8">
    <name type="scientific">Algoriphagus ornithinivorans</name>
    <dbReference type="NCBI Taxonomy" id="226506"/>
    <lineage>
        <taxon>Bacteria</taxon>
        <taxon>Pseudomonadati</taxon>
        <taxon>Bacteroidota</taxon>
        <taxon>Cytophagia</taxon>
        <taxon>Cytophagales</taxon>
        <taxon>Cyclobacteriaceae</taxon>
        <taxon>Algoriphagus</taxon>
    </lineage>
</organism>
<dbReference type="PANTHER" id="PTHR43646">
    <property type="entry name" value="GLYCOSYLTRANSFERASE"/>
    <property type="match status" value="1"/>
</dbReference>
<protein>
    <submittedName>
        <fullName evidence="7">Transferase 2, rSAM/selenodomain-associated</fullName>
    </submittedName>
</protein>
<name>A0A1I5GQC6_9BACT</name>
<dbReference type="AlphaFoldDB" id="A0A1I5GQC6"/>
<dbReference type="InterPro" id="IPR026461">
    <property type="entry name" value="Trfase_2_rSAM/seldom_assoc"/>
</dbReference>
<keyword evidence="5" id="KW-0472">Membrane</keyword>
<evidence type="ECO:0000256" key="1">
    <source>
        <dbReference type="ARBA" id="ARBA00004236"/>
    </source>
</evidence>
<gene>
    <name evidence="7" type="ORF">SAMN04488519_1066</name>
</gene>
<dbReference type="Gene3D" id="3.90.550.10">
    <property type="entry name" value="Spore Coat Polysaccharide Biosynthesis Protein SpsA, Chain A"/>
    <property type="match status" value="1"/>
</dbReference>
<dbReference type="InterPro" id="IPR001173">
    <property type="entry name" value="Glyco_trans_2-like"/>
</dbReference>
<evidence type="ECO:0000256" key="5">
    <source>
        <dbReference type="ARBA" id="ARBA00023136"/>
    </source>
</evidence>
<evidence type="ECO:0000313" key="8">
    <source>
        <dbReference type="Proteomes" id="UP000199564"/>
    </source>
</evidence>
<evidence type="ECO:0000256" key="2">
    <source>
        <dbReference type="ARBA" id="ARBA00022475"/>
    </source>
</evidence>
<keyword evidence="2" id="KW-1003">Cell membrane</keyword>
<reference evidence="8" key="1">
    <citation type="submission" date="2016-10" db="EMBL/GenBank/DDBJ databases">
        <authorList>
            <person name="Varghese N."/>
            <person name="Submissions S."/>
        </authorList>
    </citation>
    <scope>NUCLEOTIDE SEQUENCE [LARGE SCALE GENOMIC DNA]</scope>
    <source>
        <strain evidence="8">DSM 15282</strain>
    </source>
</reference>
<dbReference type="EMBL" id="FOVW01000006">
    <property type="protein sequence ID" value="SFO38119.1"/>
    <property type="molecule type" value="Genomic_DNA"/>
</dbReference>
<dbReference type="NCBIfam" id="TIGR04283">
    <property type="entry name" value="glyco_like_mftF"/>
    <property type="match status" value="1"/>
</dbReference>
<keyword evidence="8" id="KW-1185">Reference proteome</keyword>
<dbReference type="Proteomes" id="UP000199564">
    <property type="component" value="Unassembled WGS sequence"/>
</dbReference>
<evidence type="ECO:0000259" key="6">
    <source>
        <dbReference type="Pfam" id="PF00535"/>
    </source>
</evidence>
<evidence type="ECO:0000256" key="4">
    <source>
        <dbReference type="ARBA" id="ARBA00022679"/>
    </source>
</evidence>
<proteinExistence type="predicted"/>
<evidence type="ECO:0000313" key="7">
    <source>
        <dbReference type="EMBL" id="SFO38119.1"/>
    </source>
</evidence>
<keyword evidence="3" id="KW-0328">Glycosyltransferase</keyword>
<dbReference type="GO" id="GO:0016757">
    <property type="term" value="F:glycosyltransferase activity"/>
    <property type="evidence" value="ECO:0007669"/>
    <property type="project" value="UniProtKB-KW"/>
</dbReference>
<comment type="subcellular location">
    <subcellularLocation>
        <location evidence="1">Cell membrane</location>
    </subcellularLocation>
</comment>
<dbReference type="GO" id="GO:0005886">
    <property type="term" value="C:plasma membrane"/>
    <property type="evidence" value="ECO:0007669"/>
    <property type="project" value="UniProtKB-SubCell"/>
</dbReference>
<feature type="domain" description="Glycosyltransferase 2-like" evidence="6">
    <location>
        <begin position="11"/>
        <end position="131"/>
    </location>
</feature>
<dbReference type="SUPFAM" id="SSF53448">
    <property type="entry name" value="Nucleotide-diphospho-sugar transferases"/>
    <property type="match status" value="1"/>
</dbReference>
<accession>A0A1I5GQC6</accession>
<dbReference type="Pfam" id="PF00535">
    <property type="entry name" value="Glycos_transf_2"/>
    <property type="match status" value="1"/>
</dbReference>
<keyword evidence="4 7" id="KW-0808">Transferase</keyword>
<dbReference type="PANTHER" id="PTHR43646:SF2">
    <property type="entry name" value="GLYCOSYLTRANSFERASE 2-LIKE DOMAIN-CONTAINING PROTEIN"/>
    <property type="match status" value="1"/>
</dbReference>
<dbReference type="STRING" id="226506.SAMN04488519_1066"/>
<sequence>MSEENSCMFLSIIIPIYNEEENLKELLPLLIQNSPKSDREILVVDAASTDQSKEVCHQMGVNYILASEASRATQMNKGAAEAKGSVLYFVHADSRPKDSFFEDISLAISNGKKAGCYRYKFDSDSWMLKINGWFTRFNGLFAGGGDQTLFIQKSFFEELEGFDEEYCIMEDFDLVKRIKAVSDFHIIPKSIMVSARKYDENSWLRVQIANLVAFAYFLMNYPPAKIKSAYFQLLKHR</sequence>